<dbReference type="CDD" id="cd06223">
    <property type="entry name" value="PRTases_typeI"/>
    <property type="match status" value="1"/>
</dbReference>
<dbReference type="AlphaFoldDB" id="A0A849CL31"/>
<comment type="caution">
    <text evidence="2">The sequence shown here is derived from an EMBL/GenBank/DDBJ whole genome shotgun (WGS) entry which is preliminary data.</text>
</comment>
<reference evidence="2 3" key="1">
    <citation type="journal article" date="2018" name="Front. Microbiol.">
        <title>Genetic and Phylogenetic Characteristics of Pasteurella multocida Isolates From Different Host Species.</title>
        <authorList>
            <person name="Peng Z."/>
            <person name="Liang W."/>
            <person name="Wang F."/>
            <person name="Xu Z."/>
            <person name="Xie Z."/>
            <person name="Lian Z."/>
            <person name="Hua L."/>
            <person name="Zhou R."/>
            <person name="Chen H."/>
            <person name="Wu B."/>
        </authorList>
    </citation>
    <scope>NUCLEOTIDE SEQUENCE [LARGE SCALE GENOMIC DNA]</scope>
    <source>
        <strain evidence="2 3">HNA06</strain>
    </source>
</reference>
<protein>
    <submittedName>
        <fullName evidence="2">DNA utilization protein GntX</fullName>
    </submittedName>
</protein>
<name>A0A849CL31_PASMD</name>
<dbReference type="SUPFAM" id="SSF53271">
    <property type="entry name" value="PRTase-like"/>
    <property type="match status" value="1"/>
</dbReference>
<evidence type="ECO:0000256" key="1">
    <source>
        <dbReference type="ARBA" id="ARBA00008007"/>
    </source>
</evidence>
<dbReference type="Proteomes" id="UP000540079">
    <property type="component" value="Unassembled WGS sequence"/>
</dbReference>
<dbReference type="PANTHER" id="PTHR47505:SF1">
    <property type="entry name" value="DNA UTILIZATION PROTEIN YHGH"/>
    <property type="match status" value="1"/>
</dbReference>
<accession>A0A849CL31</accession>
<dbReference type="InterPro" id="IPR000836">
    <property type="entry name" value="PRTase_dom"/>
</dbReference>
<dbReference type="InterPro" id="IPR051910">
    <property type="entry name" value="ComF/GntX_DNA_util-trans"/>
</dbReference>
<sequence length="228" mass="26542">MRGFGFCCVHCQQPLAIAHHGLCSRCNQQIRRFAYCGHCGKELTRDALRCGHCLQHKASWDRMVIVGHYVDPLSCLIHRFKFQHAFFLDRTLARLLLLALYHARRTHGLIWPEVLLPVPLHRLRHWQRGYNQSALIANYLAHWLKIPCDHDFLQRIKHTHTQRGLSATERRKNLRHAFRLHPKSQTHRYQSVALIDDVITTGATLNELALLLRKAGVEHIQVWGLAKT</sequence>
<gene>
    <name evidence="2" type="ORF">C2800_10735</name>
</gene>
<dbReference type="EMBL" id="PPVL01000012">
    <property type="protein sequence ID" value="NNI79882.1"/>
    <property type="molecule type" value="Genomic_DNA"/>
</dbReference>
<dbReference type="PANTHER" id="PTHR47505">
    <property type="entry name" value="DNA UTILIZATION PROTEIN YHGH"/>
    <property type="match status" value="1"/>
</dbReference>
<dbReference type="Gene3D" id="3.40.50.2020">
    <property type="match status" value="1"/>
</dbReference>
<comment type="similarity">
    <text evidence="1">Belongs to the ComF/GntX family.</text>
</comment>
<dbReference type="RefSeq" id="WP_005752108.1">
    <property type="nucleotide sequence ID" value="NZ_CP017961.1"/>
</dbReference>
<evidence type="ECO:0000313" key="2">
    <source>
        <dbReference type="EMBL" id="NNI79882.1"/>
    </source>
</evidence>
<evidence type="ECO:0000313" key="3">
    <source>
        <dbReference type="Proteomes" id="UP000540079"/>
    </source>
</evidence>
<organism evidence="2 3">
    <name type="scientific">Pasteurella multocida</name>
    <dbReference type="NCBI Taxonomy" id="747"/>
    <lineage>
        <taxon>Bacteria</taxon>
        <taxon>Pseudomonadati</taxon>
        <taxon>Pseudomonadota</taxon>
        <taxon>Gammaproteobacteria</taxon>
        <taxon>Pasteurellales</taxon>
        <taxon>Pasteurellaceae</taxon>
        <taxon>Pasteurella</taxon>
    </lineage>
</organism>
<dbReference type="GeneID" id="77206884"/>
<dbReference type="InterPro" id="IPR029057">
    <property type="entry name" value="PRTase-like"/>
</dbReference>
<proteinExistence type="inferred from homology"/>